<evidence type="ECO:0000256" key="2">
    <source>
        <dbReference type="SAM" id="Phobius"/>
    </source>
</evidence>
<dbReference type="Proteomes" id="UP001396898">
    <property type="component" value="Unassembled WGS sequence"/>
</dbReference>
<keyword evidence="2" id="KW-0812">Transmembrane</keyword>
<sequence>MPTQQYLPYEDNPNVPPPKMKWPEILLVTGIAIVAALFVAAYCSGHVREFRERRALRRGQKKQQWPKPSRAELMNRSHNNQSEEELVGGYYK</sequence>
<keyword evidence="2" id="KW-0472">Membrane</keyword>
<feature type="transmembrane region" description="Helical" evidence="2">
    <location>
        <begin position="25"/>
        <end position="44"/>
    </location>
</feature>
<evidence type="ECO:0000256" key="1">
    <source>
        <dbReference type="SAM" id="MobiDB-lite"/>
    </source>
</evidence>
<organism evidence="3 4">
    <name type="scientific">Apiospora marii</name>
    <dbReference type="NCBI Taxonomy" id="335849"/>
    <lineage>
        <taxon>Eukaryota</taxon>
        <taxon>Fungi</taxon>
        <taxon>Dikarya</taxon>
        <taxon>Ascomycota</taxon>
        <taxon>Pezizomycotina</taxon>
        <taxon>Sordariomycetes</taxon>
        <taxon>Xylariomycetidae</taxon>
        <taxon>Amphisphaeriales</taxon>
        <taxon>Apiosporaceae</taxon>
        <taxon>Apiospora</taxon>
    </lineage>
</organism>
<evidence type="ECO:0000313" key="3">
    <source>
        <dbReference type="EMBL" id="KAK8037469.1"/>
    </source>
</evidence>
<reference evidence="3 4" key="1">
    <citation type="submission" date="2023-01" db="EMBL/GenBank/DDBJ databases">
        <title>Analysis of 21 Apiospora genomes using comparative genomics revels a genus with tremendous synthesis potential of carbohydrate active enzymes and secondary metabolites.</title>
        <authorList>
            <person name="Sorensen T."/>
        </authorList>
    </citation>
    <scope>NUCLEOTIDE SEQUENCE [LARGE SCALE GENOMIC DNA]</scope>
    <source>
        <strain evidence="3 4">CBS 20057</strain>
    </source>
</reference>
<keyword evidence="4" id="KW-1185">Reference proteome</keyword>
<protein>
    <submittedName>
        <fullName evidence="3">Uncharacterized protein</fullName>
    </submittedName>
</protein>
<proteinExistence type="predicted"/>
<evidence type="ECO:0000313" key="4">
    <source>
        <dbReference type="Proteomes" id="UP001396898"/>
    </source>
</evidence>
<keyword evidence="2" id="KW-1133">Transmembrane helix</keyword>
<gene>
    <name evidence="3" type="ORF">PG991_000815</name>
</gene>
<feature type="region of interest" description="Disordered" evidence="1">
    <location>
        <begin position="55"/>
        <end position="92"/>
    </location>
</feature>
<accession>A0ABR1ST26</accession>
<dbReference type="EMBL" id="JAQQWI010000002">
    <property type="protein sequence ID" value="KAK8037469.1"/>
    <property type="molecule type" value="Genomic_DNA"/>
</dbReference>
<comment type="caution">
    <text evidence="3">The sequence shown here is derived from an EMBL/GenBank/DDBJ whole genome shotgun (WGS) entry which is preliminary data.</text>
</comment>
<name>A0ABR1ST26_9PEZI</name>